<comment type="similarity">
    <text evidence="2">Belongs to the SspI family.</text>
</comment>
<reference evidence="3 4" key="1">
    <citation type="submission" date="2019-03" db="EMBL/GenBank/DDBJ databases">
        <title>Genomic Encyclopedia of Type Strains, Phase IV (KMG-IV): sequencing the most valuable type-strain genomes for metagenomic binning, comparative biology and taxonomic classification.</title>
        <authorList>
            <person name="Goeker M."/>
        </authorList>
    </citation>
    <scope>NUCLEOTIDE SEQUENCE [LARGE SCALE GENOMIC DNA]</scope>
    <source>
        <strain evidence="3 4">DSM 23802</strain>
    </source>
</reference>
<dbReference type="Proteomes" id="UP000295788">
    <property type="component" value="Unassembled WGS sequence"/>
</dbReference>
<comment type="subcellular location">
    <subcellularLocation>
        <location evidence="2">Spore core</location>
    </subcellularLocation>
</comment>
<evidence type="ECO:0000256" key="1">
    <source>
        <dbReference type="ARBA" id="ARBA00022969"/>
    </source>
</evidence>
<proteinExistence type="evidence at transcript level"/>
<dbReference type="NCBIfam" id="TIGR03092">
    <property type="entry name" value="SASP_sspI"/>
    <property type="match status" value="1"/>
</dbReference>
<dbReference type="GO" id="GO:0030435">
    <property type="term" value="P:sporulation resulting in formation of a cellular spore"/>
    <property type="evidence" value="ECO:0007669"/>
    <property type="project" value="UniProtKB-KW"/>
</dbReference>
<dbReference type="Pfam" id="PF14098">
    <property type="entry name" value="SSPI"/>
    <property type="match status" value="1"/>
</dbReference>
<name>A0A4R3KJM8_9BACI</name>
<comment type="induction">
    <text evidence="2">Expressed only in the forespore compartment of sporulating cells.</text>
</comment>
<accession>A0A4R3KJM8</accession>
<dbReference type="HAMAP" id="MF_00669">
    <property type="entry name" value="SspI"/>
    <property type="match status" value="1"/>
</dbReference>
<protein>
    <recommendedName>
        <fullName evidence="2">Small, acid-soluble spore protein I</fullName>
        <shortName evidence="2">SASP I</shortName>
    </recommendedName>
</protein>
<dbReference type="AlphaFoldDB" id="A0A4R3KJM8"/>
<evidence type="ECO:0000313" key="4">
    <source>
        <dbReference type="Proteomes" id="UP000295788"/>
    </source>
</evidence>
<dbReference type="RefSeq" id="WP_341539464.1">
    <property type="nucleotide sequence ID" value="NZ_SMAB01000004.1"/>
</dbReference>
<sequence length="69" mass="8019">MNMNFDLRQAIINNIKGKTEEELKDMIVTSIEEHEERTLPGLGVIFEVIWTHADPNTQEYMVETLSKNI</sequence>
<dbReference type="EMBL" id="SMAB01000004">
    <property type="protein sequence ID" value="TCS83522.1"/>
    <property type="molecule type" value="Genomic_DNA"/>
</dbReference>
<keyword evidence="4" id="KW-1185">Reference proteome</keyword>
<dbReference type="InterPro" id="IPR017525">
    <property type="entry name" value="SspI"/>
</dbReference>
<evidence type="ECO:0000256" key="2">
    <source>
        <dbReference type="HAMAP-Rule" id="MF_00669"/>
    </source>
</evidence>
<evidence type="ECO:0000313" key="3">
    <source>
        <dbReference type="EMBL" id="TCS83522.1"/>
    </source>
</evidence>
<keyword evidence="1 2" id="KW-0749">Sporulation</keyword>
<dbReference type="GO" id="GO:0030436">
    <property type="term" value="P:asexual sporulation"/>
    <property type="evidence" value="ECO:0007669"/>
    <property type="project" value="UniProtKB-UniRule"/>
</dbReference>
<gene>
    <name evidence="2" type="primary">sspI</name>
    <name evidence="3" type="ORF">EDD72_10469</name>
</gene>
<organism evidence="3 4">
    <name type="scientific">Tepidibacillus fermentans</name>
    <dbReference type="NCBI Taxonomy" id="1281767"/>
    <lineage>
        <taxon>Bacteria</taxon>
        <taxon>Bacillati</taxon>
        <taxon>Bacillota</taxon>
        <taxon>Bacilli</taxon>
        <taxon>Bacillales</taxon>
        <taxon>Bacillaceae</taxon>
        <taxon>Tepidibacillus</taxon>
    </lineage>
</organism>
<comment type="caution">
    <text evidence="3">The sequence shown here is derived from an EMBL/GenBank/DDBJ whole genome shotgun (WGS) entry which is preliminary data.</text>
</comment>